<protein>
    <submittedName>
        <fullName evidence="1">Type IV pilus assembly protein PilM</fullName>
    </submittedName>
</protein>
<dbReference type="RefSeq" id="WP_026502747.1">
    <property type="nucleotide sequence ID" value="NZ_JBQKKZ010000003.1"/>
</dbReference>
<dbReference type="GeneID" id="303203833"/>
<sequence>MKSIGALTISNDSICAATIAEPFTSKPVIKKYKMLPLPHGAVVDGEATNRNAVTGLIKNMVKYGDLPKEDVYMVYSSRRMIFREASFPEMPLPELRETLPFQAKDKIALPVNESLLDFVPIRREETQGGAFLHGLIVATLSNGVEHTAQAVEEAGVTIESIDASAFSLARLFSGQAVDHAVAVVNIGGNSTDVVIIDHTRLAYMRVVPSGGDDVTDAISNSIGVTYEQALEIKRHIGLQNVVGDARLEKAEEAIRETIAQLVVGIRNTLNSYDQQHAQSPVTEVLLTGPGSVLVGLPPVLASSIGKVVKIADPFAPFELSQEAKDQNMTVHAADYAVVLGLALGRRPR</sequence>
<dbReference type="AlphaFoldDB" id="A0A086ZPU7"/>
<gene>
    <name evidence="1" type="ORF">BBOU_0676</name>
</gene>
<dbReference type="PANTHER" id="PTHR32432">
    <property type="entry name" value="CELL DIVISION PROTEIN FTSA-RELATED"/>
    <property type="match status" value="1"/>
</dbReference>
<dbReference type="OrthoDB" id="1926201at2"/>
<dbReference type="Pfam" id="PF11104">
    <property type="entry name" value="PilM_2"/>
    <property type="match status" value="1"/>
</dbReference>
<name>A0A086ZPU7_9BIFI</name>
<accession>A0A086ZPU7</accession>
<dbReference type="InterPro" id="IPR043129">
    <property type="entry name" value="ATPase_NBD"/>
</dbReference>
<evidence type="ECO:0000313" key="2">
    <source>
        <dbReference type="Proteomes" id="UP000029093"/>
    </source>
</evidence>
<dbReference type="Gene3D" id="3.30.420.40">
    <property type="match status" value="2"/>
</dbReference>
<reference evidence="1 2" key="1">
    <citation type="submission" date="2014-03" db="EMBL/GenBank/DDBJ databases">
        <title>Genomics of Bifidobacteria.</title>
        <authorList>
            <person name="Ventura M."/>
            <person name="Milani C."/>
            <person name="Lugli G.A."/>
        </authorList>
    </citation>
    <scope>NUCLEOTIDE SEQUENCE [LARGE SCALE GENOMIC DNA]</scope>
    <source>
        <strain evidence="1 2">LMG 10736</strain>
    </source>
</reference>
<organism evidence="1 2">
    <name type="scientific">Bifidobacterium boum</name>
    <dbReference type="NCBI Taxonomy" id="78343"/>
    <lineage>
        <taxon>Bacteria</taxon>
        <taxon>Bacillati</taxon>
        <taxon>Actinomycetota</taxon>
        <taxon>Actinomycetes</taxon>
        <taxon>Bifidobacteriales</taxon>
        <taxon>Bifidobacteriaceae</taxon>
        <taxon>Bifidobacterium</taxon>
    </lineage>
</organism>
<dbReference type="InterPro" id="IPR005883">
    <property type="entry name" value="PilM"/>
</dbReference>
<keyword evidence="2" id="KW-1185">Reference proteome</keyword>
<dbReference type="CDD" id="cd24049">
    <property type="entry name" value="ASKHA_NBD_PilM"/>
    <property type="match status" value="1"/>
</dbReference>
<dbReference type="InterPro" id="IPR050696">
    <property type="entry name" value="FtsA/MreB"/>
</dbReference>
<dbReference type="SUPFAM" id="SSF53067">
    <property type="entry name" value="Actin-like ATPase domain"/>
    <property type="match status" value="2"/>
</dbReference>
<dbReference type="Proteomes" id="UP000029093">
    <property type="component" value="Unassembled WGS sequence"/>
</dbReference>
<dbReference type="Gene3D" id="3.30.1490.300">
    <property type="match status" value="1"/>
</dbReference>
<dbReference type="PIRSF" id="PIRSF019169">
    <property type="entry name" value="PilM"/>
    <property type="match status" value="1"/>
</dbReference>
<dbReference type="PANTHER" id="PTHR32432:SF3">
    <property type="entry name" value="ETHANOLAMINE UTILIZATION PROTEIN EUTJ"/>
    <property type="match status" value="1"/>
</dbReference>
<dbReference type="NCBIfam" id="TIGR01175">
    <property type="entry name" value="pilM"/>
    <property type="match status" value="1"/>
</dbReference>
<comment type="caution">
    <text evidence="1">The sequence shown here is derived from an EMBL/GenBank/DDBJ whole genome shotgun (WGS) entry which is preliminary data.</text>
</comment>
<dbReference type="EMBL" id="JGYQ01000007">
    <property type="protein sequence ID" value="KFI48547.1"/>
    <property type="molecule type" value="Genomic_DNA"/>
</dbReference>
<evidence type="ECO:0000313" key="1">
    <source>
        <dbReference type="EMBL" id="KFI48547.1"/>
    </source>
</evidence>
<proteinExistence type="predicted"/>